<feature type="transmembrane region" description="Helical" evidence="6">
    <location>
        <begin position="37"/>
        <end position="61"/>
    </location>
</feature>
<keyword evidence="8" id="KW-1185">Reference proteome</keyword>
<gene>
    <name evidence="7" type="ORF">CMV30_02055</name>
</gene>
<proteinExistence type="predicted"/>
<feature type="transmembrane region" description="Helical" evidence="6">
    <location>
        <begin position="213"/>
        <end position="235"/>
    </location>
</feature>
<accession>A0A290QG31</accession>
<evidence type="ECO:0000313" key="7">
    <source>
        <dbReference type="EMBL" id="ATC62842.1"/>
    </source>
</evidence>
<dbReference type="Proteomes" id="UP000217265">
    <property type="component" value="Chromosome"/>
</dbReference>
<dbReference type="InterPro" id="IPR001851">
    <property type="entry name" value="ABC_transp_permease"/>
</dbReference>
<dbReference type="EMBL" id="CP023344">
    <property type="protein sequence ID" value="ATC62842.1"/>
    <property type="molecule type" value="Genomic_DNA"/>
</dbReference>
<comment type="subcellular location">
    <subcellularLocation>
        <location evidence="1">Cell membrane</location>
        <topology evidence="1">Multi-pass membrane protein</topology>
    </subcellularLocation>
</comment>
<dbReference type="CDD" id="cd06579">
    <property type="entry name" value="TM_PBP1_transp_AraH_like"/>
    <property type="match status" value="1"/>
</dbReference>
<evidence type="ECO:0000256" key="5">
    <source>
        <dbReference type="ARBA" id="ARBA00023136"/>
    </source>
</evidence>
<evidence type="ECO:0000256" key="3">
    <source>
        <dbReference type="ARBA" id="ARBA00022692"/>
    </source>
</evidence>
<dbReference type="PANTHER" id="PTHR32196:SF63">
    <property type="entry name" value="INNER MEMBRANE ABC TRANSPORTER PERMEASE PROTEIN YJFF"/>
    <property type="match status" value="1"/>
</dbReference>
<organism evidence="7 8">
    <name type="scientific">Nibricoccus aquaticus</name>
    <dbReference type="NCBI Taxonomy" id="2576891"/>
    <lineage>
        <taxon>Bacteria</taxon>
        <taxon>Pseudomonadati</taxon>
        <taxon>Verrucomicrobiota</taxon>
        <taxon>Opitutia</taxon>
        <taxon>Opitutales</taxon>
        <taxon>Opitutaceae</taxon>
        <taxon>Nibricoccus</taxon>
    </lineage>
</organism>
<keyword evidence="4 6" id="KW-1133">Transmembrane helix</keyword>
<dbReference type="OrthoDB" id="9813906at2"/>
<feature type="transmembrane region" description="Helical" evidence="6">
    <location>
        <begin position="241"/>
        <end position="261"/>
    </location>
</feature>
<evidence type="ECO:0000256" key="1">
    <source>
        <dbReference type="ARBA" id="ARBA00004651"/>
    </source>
</evidence>
<keyword evidence="5 6" id="KW-0472">Membrane</keyword>
<dbReference type="KEGG" id="vbh:CMV30_02055"/>
<dbReference type="NCBIfam" id="NF008630">
    <property type="entry name" value="PRK11618.1"/>
    <property type="match status" value="1"/>
</dbReference>
<evidence type="ECO:0000256" key="2">
    <source>
        <dbReference type="ARBA" id="ARBA00022475"/>
    </source>
</evidence>
<dbReference type="PANTHER" id="PTHR32196">
    <property type="entry name" value="ABC TRANSPORTER PERMEASE PROTEIN YPHD-RELATED-RELATED"/>
    <property type="match status" value="1"/>
</dbReference>
<dbReference type="AlphaFoldDB" id="A0A290QG31"/>
<dbReference type="RefSeq" id="WP_096054477.1">
    <property type="nucleotide sequence ID" value="NZ_CP023344.1"/>
</dbReference>
<dbReference type="GO" id="GO:0022857">
    <property type="term" value="F:transmembrane transporter activity"/>
    <property type="evidence" value="ECO:0007669"/>
    <property type="project" value="InterPro"/>
</dbReference>
<feature type="transmembrane region" description="Helical" evidence="6">
    <location>
        <begin position="162"/>
        <end position="182"/>
    </location>
</feature>
<protein>
    <submittedName>
        <fullName evidence="7">Sugar ABC transporter permease YjfF</fullName>
    </submittedName>
</protein>
<keyword evidence="2" id="KW-1003">Cell membrane</keyword>
<feature type="transmembrane region" description="Helical" evidence="6">
    <location>
        <begin position="92"/>
        <end position="111"/>
    </location>
</feature>
<reference evidence="7 8" key="1">
    <citation type="submission" date="2017-09" db="EMBL/GenBank/DDBJ databases">
        <title>Complete genome sequence of Verrucomicrobial strain HZ-65, isolated from freshwater.</title>
        <authorList>
            <person name="Choi A."/>
        </authorList>
    </citation>
    <scope>NUCLEOTIDE SEQUENCE [LARGE SCALE GENOMIC DNA]</scope>
    <source>
        <strain evidence="7 8">HZ-65</strain>
    </source>
</reference>
<feature type="transmembrane region" description="Helical" evidence="6">
    <location>
        <begin position="292"/>
        <end position="314"/>
    </location>
</feature>
<evidence type="ECO:0000256" key="4">
    <source>
        <dbReference type="ARBA" id="ARBA00022989"/>
    </source>
</evidence>
<dbReference type="GO" id="GO:0005886">
    <property type="term" value="C:plasma membrane"/>
    <property type="evidence" value="ECO:0007669"/>
    <property type="project" value="UniProtKB-SubCell"/>
</dbReference>
<feature type="transmembrane region" description="Helical" evidence="6">
    <location>
        <begin position="268"/>
        <end position="286"/>
    </location>
</feature>
<evidence type="ECO:0000256" key="6">
    <source>
        <dbReference type="SAM" id="Phobius"/>
    </source>
</evidence>
<keyword evidence="3 6" id="KW-0812">Transmembrane</keyword>
<dbReference type="Pfam" id="PF02653">
    <property type="entry name" value="BPD_transp_2"/>
    <property type="match status" value="1"/>
</dbReference>
<sequence length="320" mass="33573">MNPFVRRNLPLISTAAIFILLFASASLKYDGFFSGSVLVNIFSDNAVLGITAVGMTLVIFAGGIDLSVGAVVAYTSIFSAILIQRGEHPGAVAFYVLSLGALFGAFMGTLIHVFKQPAFLITLAGMFLARGMGFWVSNESTSITHPLYDSLSRFELSIGENVHVPLTALLLLATIVVGYVVAHFTRFGRNLLAIGGSEQSALLMGLPVGATKIAAYTLNSTLAAFAGLVATLYTGSGNPSLGVGLELDSIAIVVIGGTLLAGGRGHMIGTLFGILVFGTIQSAILFDGRLDSAWVRIVVAALLLTFILLQRAIVRSTAKR</sequence>
<name>A0A290QG31_9BACT</name>
<evidence type="ECO:0000313" key="8">
    <source>
        <dbReference type="Proteomes" id="UP000217265"/>
    </source>
</evidence>